<keyword evidence="3" id="KW-1185">Reference proteome</keyword>
<dbReference type="AlphaFoldDB" id="A0A084B712"/>
<feature type="transmembrane region" description="Helical" evidence="1">
    <location>
        <begin position="20"/>
        <end position="40"/>
    </location>
</feature>
<dbReference type="InterPro" id="IPR052337">
    <property type="entry name" value="SAT4-like"/>
</dbReference>
<dbReference type="HOGENOM" id="CLU_1035025_0_0_1"/>
<dbReference type="PANTHER" id="PTHR33048">
    <property type="entry name" value="PTH11-LIKE INTEGRAL MEMBRANE PROTEIN (AFU_ORTHOLOGUE AFUA_5G11245)"/>
    <property type="match status" value="1"/>
</dbReference>
<gene>
    <name evidence="2" type="ORF">S7711_01455</name>
</gene>
<protein>
    <submittedName>
        <fullName evidence="2">Uncharacterized protein</fullName>
    </submittedName>
</protein>
<proteinExistence type="predicted"/>
<keyword evidence="1" id="KW-0812">Transmembrane</keyword>
<keyword evidence="1" id="KW-0472">Membrane</keyword>
<dbReference type="EMBL" id="KL647853">
    <property type="protein sequence ID" value="KEY73341.1"/>
    <property type="molecule type" value="Genomic_DNA"/>
</dbReference>
<keyword evidence="1" id="KW-1133">Transmembrane helix</keyword>
<dbReference type="PANTHER" id="PTHR33048:SF2">
    <property type="entry name" value="SRPK"/>
    <property type="match status" value="1"/>
</dbReference>
<dbReference type="OrthoDB" id="2988756at2759"/>
<accession>A0A084B712</accession>
<evidence type="ECO:0000313" key="2">
    <source>
        <dbReference type="EMBL" id="KEY73341.1"/>
    </source>
</evidence>
<name>A0A084B712_STACB</name>
<reference evidence="2 3" key="1">
    <citation type="journal article" date="2014" name="BMC Genomics">
        <title>Comparative genome sequencing reveals chemotype-specific gene clusters in the toxigenic black mold Stachybotrys.</title>
        <authorList>
            <person name="Semeiks J."/>
            <person name="Borek D."/>
            <person name="Otwinowski Z."/>
            <person name="Grishin N.V."/>
        </authorList>
    </citation>
    <scope>NUCLEOTIDE SEQUENCE [LARGE SCALE GENOMIC DNA]</scope>
    <source>
        <strain evidence="3">CBS 109288 / IBT 7711</strain>
    </source>
</reference>
<dbReference type="Proteomes" id="UP000028045">
    <property type="component" value="Unassembled WGS sequence"/>
</dbReference>
<evidence type="ECO:0000313" key="3">
    <source>
        <dbReference type="Proteomes" id="UP000028045"/>
    </source>
</evidence>
<feature type="transmembrane region" description="Helical" evidence="1">
    <location>
        <begin position="154"/>
        <end position="170"/>
    </location>
</feature>
<organism evidence="2 3">
    <name type="scientific">Stachybotrys chartarum (strain CBS 109288 / IBT 7711)</name>
    <name type="common">Toxic black mold</name>
    <name type="synonym">Stilbospora chartarum</name>
    <dbReference type="NCBI Taxonomy" id="1280523"/>
    <lineage>
        <taxon>Eukaryota</taxon>
        <taxon>Fungi</taxon>
        <taxon>Dikarya</taxon>
        <taxon>Ascomycota</taxon>
        <taxon>Pezizomycotina</taxon>
        <taxon>Sordariomycetes</taxon>
        <taxon>Hypocreomycetidae</taxon>
        <taxon>Hypocreales</taxon>
        <taxon>Stachybotryaceae</taxon>
        <taxon>Stachybotrys</taxon>
    </lineage>
</organism>
<feature type="transmembrane region" description="Helical" evidence="1">
    <location>
        <begin position="52"/>
        <end position="73"/>
    </location>
</feature>
<evidence type="ECO:0000256" key="1">
    <source>
        <dbReference type="SAM" id="Phobius"/>
    </source>
</evidence>
<feature type="transmembrane region" description="Helical" evidence="1">
    <location>
        <begin position="112"/>
        <end position="134"/>
    </location>
</feature>
<sequence length="269" mass="29938">MDESPNKDAFTTHRAARAFAVEAMCMFILSSLVIGLRIYIRVRQIGFKNLTADDYLMLLVLPFFASEIAVAFVSGNRFHGLLNSGMTDEERAGLLPESQEFLDRVNGSKFQIVAWCIYATIVWTIKASLCAFYFRLTDDEVGPHRAARWAVRECCLAIIASNLPIIWGWMRGALKPMLSSLKAPRAFKKRRQDGSIKLSDYPERSTFESGMKPTTTRASLGHETTTSIVADADGHGKSSLEFLSSSPAARGGILKQTEVRIQTTTRDMV</sequence>